<feature type="domain" description="HTH araC/xylS-type" evidence="5">
    <location>
        <begin position="185"/>
        <end position="284"/>
    </location>
</feature>
<dbReference type="SUPFAM" id="SSF51215">
    <property type="entry name" value="Regulatory protein AraC"/>
    <property type="match status" value="1"/>
</dbReference>
<dbReference type="Gene3D" id="1.10.10.60">
    <property type="entry name" value="Homeodomain-like"/>
    <property type="match status" value="2"/>
</dbReference>
<dbReference type="Pfam" id="PF12833">
    <property type="entry name" value="HTH_18"/>
    <property type="match status" value="1"/>
</dbReference>
<keyword evidence="7" id="KW-1185">Reference proteome</keyword>
<dbReference type="KEGG" id="plyc:GXP70_07380"/>
<keyword evidence="4" id="KW-0804">Transcription</keyword>
<dbReference type="SMART" id="SM00342">
    <property type="entry name" value="HTH_ARAC"/>
    <property type="match status" value="1"/>
</dbReference>
<dbReference type="Gene3D" id="2.60.120.10">
    <property type="entry name" value="Jelly Rolls"/>
    <property type="match status" value="1"/>
</dbReference>
<dbReference type="GO" id="GO:0003700">
    <property type="term" value="F:DNA-binding transcription factor activity"/>
    <property type="evidence" value="ECO:0007669"/>
    <property type="project" value="InterPro"/>
</dbReference>
<accession>A0A6C0FUU0</accession>
<dbReference type="InterPro" id="IPR018060">
    <property type="entry name" value="HTH_AraC"/>
</dbReference>
<keyword evidence="2" id="KW-0238">DNA-binding</keyword>
<dbReference type="Pfam" id="PF02311">
    <property type="entry name" value="AraC_binding"/>
    <property type="match status" value="1"/>
</dbReference>
<evidence type="ECO:0000259" key="5">
    <source>
        <dbReference type="PROSITE" id="PS01124"/>
    </source>
</evidence>
<dbReference type="InterPro" id="IPR050204">
    <property type="entry name" value="AraC_XylS_family_regulators"/>
</dbReference>
<evidence type="ECO:0000313" key="7">
    <source>
        <dbReference type="Proteomes" id="UP000476064"/>
    </source>
</evidence>
<proteinExistence type="predicted"/>
<dbReference type="InterPro" id="IPR037923">
    <property type="entry name" value="HTH-like"/>
</dbReference>
<dbReference type="InterPro" id="IPR020449">
    <property type="entry name" value="Tscrpt_reg_AraC-type_HTH"/>
</dbReference>
<dbReference type="InterPro" id="IPR009057">
    <property type="entry name" value="Homeodomain-like_sf"/>
</dbReference>
<organism evidence="6 7">
    <name type="scientific">Paenibacillus lycopersici</name>
    <dbReference type="NCBI Taxonomy" id="2704462"/>
    <lineage>
        <taxon>Bacteria</taxon>
        <taxon>Bacillati</taxon>
        <taxon>Bacillota</taxon>
        <taxon>Bacilli</taxon>
        <taxon>Bacillales</taxon>
        <taxon>Paenibacillaceae</taxon>
        <taxon>Paenibacillus</taxon>
    </lineage>
</organism>
<dbReference type="RefSeq" id="WP_162355858.1">
    <property type="nucleotide sequence ID" value="NZ_CP048209.1"/>
</dbReference>
<sequence>MQVEQEAIGVDSGFPFWLTYRMRGRSEFDTPIFHFHDMHEIVIVHEGEGDFFIENQRYAMKKGSVFAIAGDALHRSIPDKRRPFLCSVVLFRPSIVRMLAADGDYDPLQPFYWNEGHRQWLTGDELSLCELMLGEMNGEWSGARIGCRHALVVLLHRLLLAINRRQTRQDEAAAPALSRSAAWMNGILRYIDDHLLDERMTLDWLARQALVGPEHFSRTFRRATGCTLPAYLSAKRMIRAKELLLHSDHSISYIADSCGFGSVSYFHHTFKKQAGMTPALFRRISRMGES</sequence>
<dbReference type="EMBL" id="CP048209">
    <property type="protein sequence ID" value="QHT59792.1"/>
    <property type="molecule type" value="Genomic_DNA"/>
</dbReference>
<gene>
    <name evidence="6" type="ORF">GXP70_07380</name>
</gene>
<dbReference type="PANTHER" id="PTHR46796">
    <property type="entry name" value="HTH-TYPE TRANSCRIPTIONAL ACTIVATOR RHAS-RELATED"/>
    <property type="match status" value="1"/>
</dbReference>
<dbReference type="InterPro" id="IPR003313">
    <property type="entry name" value="AraC-bd"/>
</dbReference>
<keyword evidence="3" id="KW-0010">Activator</keyword>
<protein>
    <submittedName>
        <fullName evidence="6">AraC family transcriptional regulator</fullName>
    </submittedName>
</protein>
<reference evidence="6 7" key="1">
    <citation type="submission" date="2020-01" db="EMBL/GenBank/DDBJ databases">
        <title>Paenibacillus sp. nov., isolated from tomato rhizosphere.</title>
        <authorList>
            <person name="Weon H.-Y."/>
            <person name="Lee S.A."/>
        </authorList>
    </citation>
    <scope>NUCLEOTIDE SEQUENCE [LARGE SCALE GENOMIC DNA]</scope>
    <source>
        <strain evidence="6 7">12200R-189</strain>
    </source>
</reference>
<dbReference type="PRINTS" id="PR00032">
    <property type="entry name" value="HTHARAC"/>
</dbReference>
<dbReference type="Proteomes" id="UP000476064">
    <property type="component" value="Chromosome"/>
</dbReference>
<keyword evidence="1" id="KW-0805">Transcription regulation</keyword>
<evidence type="ECO:0000256" key="1">
    <source>
        <dbReference type="ARBA" id="ARBA00023015"/>
    </source>
</evidence>
<dbReference type="PROSITE" id="PS01124">
    <property type="entry name" value="HTH_ARAC_FAMILY_2"/>
    <property type="match status" value="1"/>
</dbReference>
<evidence type="ECO:0000256" key="3">
    <source>
        <dbReference type="ARBA" id="ARBA00023159"/>
    </source>
</evidence>
<dbReference type="SUPFAM" id="SSF46689">
    <property type="entry name" value="Homeodomain-like"/>
    <property type="match status" value="2"/>
</dbReference>
<evidence type="ECO:0000313" key="6">
    <source>
        <dbReference type="EMBL" id="QHT59792.1"/>
    </source>
</evidence>
<dbReference type="InterPro" id="IPR014710">
    <property type="entry name" value="RmlC-like_jellyroll"/>
</dbReference>
<evidence type="ECO:0000256" key="2">
    <source>
        <dbReference type="ARBA" id="ARBA00023125"/>
    </source>
</evidence>
<name>A0A6C0FUU0_9BACL</name>
<dbReference type="GO" id="GO:0043565">
    <property type="term" value="F:sequence-specific DNA binding"/>
    <property type="evidence" value="ECO:0007669"/>
    <property type="project" value="InterPro"/>
</dbReference>
<dbReference type="PROSITE" id="PS00041">
    <property type="entry name" value="HTH_ARAC_FAMILY_1"/>
    <property type="match status" value="1"/>
</dbReference>
<dbReference type="AlphaFoldDB" id="A0A6C0FUU0"/>
<evidence type="ECO:0000256" key="4">
    <source>
        <dbReference type="ARBA" id="ARBA00023163"/>
    </source>
</evidence>
<dbReference type="InterPro" id="IPR018062">
    <property type="entry name" value="HTH_AraC-typ_CS"/>
</dbReference>